<sequence length="117" mass="12760">MVATGASGGSFGSGGGTFGSGFWRLRKTWMDPARISPNLGRSGSSTPMSRAPPPRRHATHLTGRDLDGSNSIRTPLFVLFLYVMYIIYDIVIYILDQAHALETELLKGIQLQSLGIY</sequence>
<dbReference type="Proteomes" id="UP001141552">
    <property type="component" value="Unassembled WGS sequence"/>
</dbReference>
<keyword evidence="2" id="KW-0472">Membrane</keyword>
<keyword evidence="2" id="KW-0812">Transmembrane</keyword>
<organism evidence="3 4">
    <name type="scientific">Turnera subulata</name>
    <dbReference type="NCBI Taxonomy" id="218843"/>
    <lineage>
        <taxon>Eukaryota</taxon>
        <taxon>Viridiplantae</taxon>
        <taxon>Streptophyta</taxon>
        <taxon>Embryophyta</taxon>
        <taxon>Tracheophyta</taxon>
        <taxon>Spermatophyta</taxon>
        <taxon>Magnoliopsida</taxon>
        <taxon>eudicotyledons</taxon>
        <taxon>Gunneridae</taxon>
        <taxon>Pentapetalae</taxon>
        <taxon>rosids</taxon>
        <taxon>fabids</taxon>
        <taxon>Malpighiales</taxon>
        <taxon>Passifloraceae</taxon>
        <taxon>Turnera</taxon>
    </lineage>
</organism>
<keyword evidence="2" id="KW-1133">Transmembrane helix</keyword>
<evidence type="ECO:0000313" key="3">
    <source>
        <dbReference type="EMBL" id="KAJ4822877.1"/>
    </source>
</evidence>
<evidence type="ECO:0000256" key="2">
    <source>
        <dbReference type="SAM" id="Phobius"/>
    </source>
</evidence>
<accession>A0A9Q0F2S5</accession>
<name>A0A9Q0F2S5_9ROSI</name>
<protein>
    <submittedName>
        <fullName evidence="3">Uncharacterized protein</fullName>
    </submittedName>
</protein>
<evidence type="ECO:0000256" key="1">
    <source>
        <dbReference type="SAM" id="MobiDB-lite"/>
    </source>
</evidence>
<dbReference type="EMBL" id="JAKUCV010007555">
    <property type="protein sequence ID" value="KAJ4822877.1"/>
    <property type="molecule type" value="Genomic_DNA"/>
</dbReference>
<proteinExistence type="predicted"/>
<feature type="region of interest" description="Disordered" evidence="1">
    <location>
        <begin position="33"/>
        <end position="68"/>
    </location>
</feature>
<keyword evidence="4" id="KW-1185">Reference proteome</keyword>
<feature type="compositionally biased region" description="Polar residues" evidence="1">
    <location>
        <begin position="39"/>
        <end position="48"/>
    </location>
</feature>
<dbReference type="AlphaFoldDB" id="A0A9Q0F2S5"/>
<gene>
    <name evidence="3" type="ORF">Tsubulata_041269</name>
</gene>
<feature type="transmembrane region" description="Helical" evidence="2">
    <location>
        <begin position="76"/>
        <end position="95"/>
    </location>
</feature>
<reference evidence="3" key="2">
    <citation type="journal article" date="2023" name="Plants (Basel)">
        <title>Annotation of the Turnera subulata (Passifloraceae) Draft Genome Reveals the S-Locus Evolved after the Divergence of Turneroideae from Passifloroideae in a Stepwise Manner.</title>
        <authorList>
            <person name="Henning P.M."/>
            <person name="Roalson E.H."/>
            <person name="Mir W."/>
            <person name="McCubbin A.G."/>
            <person name="Shore J.S."/>
        </authorList>
    </citation>
    <scope>NUCLEOTIDE SEQUENCE</scope>
    <source>
        <strain evidence="3">F60SS</strain>
    </source>
</reference>
<comment type="caution">
    <text evidence="3">The sequence shown here is derived from an EMBL/GenBank/DDBJ whole genome shotgun (WGS) entry which is preliminary data.</text>
</comment>
<reference evidence="3" key="1">
    <citation type="submission" date="2022-02" db="EMBL/GenBank/DDBJ databases">
        <authorList>
            <person name="Henning P.M."/>
            <person name="McCubbin A.G."/>
            <person name="Shore J.S."/>
        </authorList>
    </citation>
    <scope>NUCLEOTIDE SEQUENCE</scope>
    <source>
        <strain evidence="3">F60SS</strain>
        <tissue evidence="3">Leaves</tissue>
    </source>
</reference>
<evidence type="ECO:0000313" key="4">
    <source>
        <dbReference type="Proteomes" id="UP001141552"/>
    </source>
</evidence>